<dbReference type="Gene3D" id="2.40.150.20">
    <property type="entry name" value="Ribosomal protein L14"/>
    <property type="match status" value="1"/>
</dbReference>
<organism evidence="8 9">
    <name type="scientific">Cutibacterium modestum</name>
    <dbReference type="NCBI Taxonomy" id="2559073"/>
    <lineage>
        <taxon>Bacteria</taxon>
        <taxon>Bacillati</taxon>
        <taxon>Actinomycetota</taxon>
        <taxon>Actinomycetes</taxon>
        <taxon>Propionibacteriales</taxon>
        <taxon>Propionibacteriaceae</taxon>
        <taxon>Cutibacterium</taxon>
    </lineage>
</organism>
<dbReference type="PANTHER" id="PTHR11761:SF3">
    <property type="entry name" value="LARGE RIBOSOMAL SUBUNIT PROTEIN UL14M"/>
    <property type="match status" value="1"/>
</dbReference>
<dbReference type="Proteomes" id="UP000825072">
    <property type="component" value="Chromosome 1"/>
</dbReference>
<keyword evidence="2 5" id="KW-0694">RNA-binding</keyword>
<protein>
    <recommendedName>
        <fullName evidence="5">Large ribosomal subunit protein uL14</fullName>
    </recommendedName>
</protein>
<evidence type="ECO:0000256" key="2">
    <source>
        <dbReference type="ARBA" id="ARBA00022884"/>
    </source>
</evidence>
<dbReference type="NCBIfam" id="TIGR01067">
    <property type="entry name" value="rplN_bact"/>
    <property type="match status" value="1"/>
</dbReference>
<dbReference type="FunFam" id="2.40.150.20:FF:000001">
    <property type="entry name" value="50S ribosomal protein L14"/>
    <property type="match status" value="1"/>
</dbReference>
<evidence type="ECO:0000313" key="9">
    <source>
        <dbReference type="Proteomes" id="UP000825072"/>
    </source>
</evidence>
<name>A0AAD1KR95_9ACTN</name>
<dbReference type="CDD" id="cd00337">
    <property type="entry name" value="Ribosomal_uL14"/>
    <property type="match status" value="1"/>
</dbReference>
<evidence type="ECO:0000313" key="8">
    <source>
        <dbReference type="EMBL" id="BCY25998.1"/>
    </source>
</evidence>
<dbReference type="EMBL" id="AP024747">
    <property type="protein sequence ID" value="BCY25998.1"/>
    <property type="molecule type" value="Genomic_DNA"/>
</dbReference>
<dbReference type="HAMAP" id="MF_01367">
    <property type="entry name" value="Ribosomal_uL14"/>
    <property type="match status" value="1"/>
</dbReference>
<keyword evidence="1 5" id="KW-0699">rRNA-binding</keyword>
<evidence type="ECO:0000256" key="4">
    <source>
        <dbReference type="ARBA" id="ARBA00023274"/>
    </source>
</evidence>
<dbReference type="InterPro" id="IPR000218">
    <property type="entry name" value="Ribosomal_uL14"/>
</dbReference>
<evidence type="ECO:0000256" key="5">
    <source>
        <dbReference type="HAMAP-Rule" id="MF_01367"/>
    </source>
</evidence>
<dbReference type="GO" id="GO:0070180">
    <property type="term" value="F:large ribosomal subunit rRNA binding"/>
    <property type="evidence" value="ECO:0007669"/>
    <property type="project" value="TreeGrafter"/>
</dbReference>
<dbReference type="InterPro" id="IPR036853">
    <property type="entry name" value="Ribosomal_uL14_sf"/>
</dbReference>
<gene>
    <name evidence="5" type="primary">rplN</name>
    <name evidence="8" type="ORF">KB1_19880</name>
</gene>
<dbReference type="GO" id="GO:0006412">
    <property type="term" value="P:translation"/>
    <property type="evidence" value="ECO:0007669"/>
    <property type="project" value="UniProtKB-UniRule"/>
</dbReference>
<dbReference type="GO" id="GO:0022625">
    <property type="term" value="C:cytosolic large ribosomal subunit"/>
    <property type="evidence" value="ECO:0007669"/>
    <property type="project" value="TreeGrafter"/>
</dbReference>
<reference evidence="8" key="1">
    <citation type="submission" date="2021-06" db="EMBL/GenBank/DDBJ databases">
        <title>Genome sequence of Cutibacterium modestum strain KB17-24694.</title>
        <authorList>
            <person name="Dekio I."/>
            <person name="Asahina A."/>
            <person name="Nishida M."/>
        </authorList>
    </citation>
    <scope>NUCLEOTIDE SEQUENCE</scope>
    <source>
        <strain evidence="8">KB17-24694</strain>
    </source>
</reference>
<comment type="subunit">
    <text evidence="5">Part of the 50S ribosomal subunit. Forms a cluster with proteins L3 and L19. In the 70S ribosome, L14 and L19 interact and together make contacts with the 16S rRNA in bridges B5 and B8.</text>
</comment>
<dbReference type="SUPFAM" id="SSF50193">
    <property type="entry name" value="Ribosomal protein L14"/>
    <property type="match status" value="1"/>
</dbReference>
<comment type="similarity">
    <text evidence="5 6">Belongs to the universal ribosomal protein uL14 family.</text>
</comment>
<keyword evidence="3 5" id="KW-0689">Ribosomal protein</keyword>
<dbReference type="PANTHER" id="PTHR11761">
    <property type="entry name" value="50S/60S RIBOSOMAL PROTEIN L14/L23"/>
    <property type="match status" value="1"/>
</dbReference>
<dbReference type="Pfam" id="PF00238">
    <property type="entry name" value="Ribosomal_L14"/>
    <property type="match status" value="1"/>
</dbReference>
<evidence type="ECO:0000256" key="6">
    <source>
        <dbReference type="RuleBase" id="RU003949"/>
    </source>
</evidence>
<dbReference type="PROSITE" id="PS00049">
    <property type="entry name" value="RIBOSOMAL_L14"/>
    <property type="match status" value="1"/>
</dbReference>
<comment type="function">
    <text evidence="5 7">Binds to 23S rRNA. Forms part of two intersubunit bridges in the 70S ribosome.</text>
</comment>
<evidence type="ECO:0000256" key="3">
    <source>
        <dbReference type="ARBA" id="ARBA00022980"/>
    </source>
</evidence>
<keyword evidence="4 5" id="KW-0687">Ribonucleoprotein</keyword>
<dbReference type="InterPro" id="IPR019972">
    <property type="entry name" value="Ribosomal_uL14_CS"/>
</dbReference>
<dbReference type="InterPro" id="IPR005745">
    <property type="entry name" value="Ribosomal_uL14_bac-type"/>
</dbReference>
<dbReference type="AlphaFoldDB" id="A0AAD1KR95"/>
<evidence type="ECO:0000256" key="1">
    <source>
        <dbReference type="ARBA" id="ARBA00022730"/>
    </source>
</evidence>
<sequence length="171" mass="18666">MRRPKVAGPLADDSRVPPEVRAAFWQNPGGSCSTVLPGPAGNQWDKGEDMIQQETRLKVADNTGAKELLCIRVLGGSKRRYAYLGDTIVCTVKDAIPGGNVKKGEVVKAVVVRTVKSHRRPDGSYIKFDENAAVLLKGDGEPRGTRIFGPIARELRDKKFMRIVSLAPEVI</sequence>
<evidence type="ECO:0000256" key="7">
    <source>
        <dbReference type="RuleBase" id="RU003950"/>
    </source>
</evidence>
<accession>A0AAD1KR95</accession>
<dbReference type="GO" id="GO:0003735">
    <property type="term" value="F:structural constituent of ribosome"/>
    <property type="evidence" value="ECO:0007669"/>
    <property type="project" value="InterPro"/>
</dbReference>
<proteinExistence type="inferred from homology"/>
<dbReference type="SMART" id="SM01374">
    <property type="entry name" value="Ribosomal_L14"/>
    <property type="match status" value="1"/>
</dbReference>